<accession>A0ABT1IV76</accession>
<dbReference type="Pfam" id="PF06912">
    <property type="entry name" value="DUF1275"/>
    <property type="match status" value="1"/>
</dbReference>
<feature type="transmembrane region" description="Helical" evidence="2">
    <location>
        <begin position="119"/>
        <end position="140"/>
    </location>
</feature>
<feature type="transmembrane region" description="Helical" evidence="2">
    <location>
        <begin position="56"/>
        <end position="77"/>
    </location>
</feature>
<feature type="transmembrane region" description="Helical" evidence="2">
    <location>
        <begin position="214"/>
        <end position="231"/>
    </location>
</feature>
<organism evidence="3 4">
    <name type="scientific">Kitasatospora paracochleata</name>
    <dbReference type="NCBI Taxonomy" id="58354"/>
    <lineage>
        <taxon>Bacteria</taxon>
        <taxon>Bacillati</taxon>
        <taxon>Actinomycetota</taxon>
        <taxon>Actinomycetes</taxon>
        <taxon>Kitasatosporales</taxon>
        <taxon>Streptomycetaceae</taxon>
        <taxon>Kitasatospora</taxon>
    </lineage>
</organism>
<evidence type="ECO:0000313" key="3">
    <source>
        <dbReference type="EMBL" id="MCP2309048.1"/>
    </source>
</evidence>
<dbReference type="InterPro" id="IPR010699">
    <property type="entry name" value="DUF1275"/>
</dbReference>
<gene>
    <name evidence="3" type="ORF">FHR36_002172</name>
</gene>
<keyword evidence="4" id="KW-1185">Reference proteome</keyword>
<feature type="transmembrane region" description="Helical" evidence="2">
    <location>
        <begin position="190"/>
        <end position="208"/>
    </location>
</feature>
<name>A0ABT1IV76_9ACTN</name>
<evidence type="ECO:0000313" key="4">
    <source>
        <dbReference type="Proteomes" id="UP001206483"/>
    </source>
</evidence>
<feature type="transmembrane region" description="Helical" evidence="2">
    <location>
        <begin position="30"/>
        <end position="50"/>
    </location>
</feature>
<keyword evidence="2" id="KW-1133">Transmembrane helix</keyword>
<evidence type="ECO:0000256" key="1">
    <source>
        <dbReference type="SAM" id="MobiDB-lite"/>
    </source>
</evidence>
<dbReference type="PANTHER" id="PTHR37314">
    <property type="entry name" value="SLR0142 PROTEIN"/>
    <property type="match status" value="1"/>
</dbReference>
<proteinExistence type="predicted"/>
<dbReference type="RefSeq" id="WP_308199272.1">
    <property type="nucleotide sequence ID" value="NZ_BAAAUB010000073.1"/>
</dbReference>
<reference evidence="3 4" key="1">
    <citation type="submission" date="2022-06" db="EMBL/GenBank/DDBJ databases">
        <title>Sequencing the genomes of 1000 actinobacteria strains.</title>
        <authorList>
            <person name="Klenk H.-P."/>
        </authorList>
    </citation>
    <scope>NUCLEOTIDE SEQUENCE [LARGE SCALE GENOMIC DNA]</scope>
    <source>
        <strain evidence="3 4">DSM 41656</strain>
    </source>
</reference>
<evidence type="ECO:0000256" key="2">
    <source>
        <dbReference type="SAM" id="Phobius"/>
    </source>
</evidence>
<keyword evidence="2" id="KW-0812">Transmembrane</keyword>
<dbReference type="EMBL" id="JAMZDX010000002">
    <property type="protein sequence ID" value="MCP2309048.1"/>
    <property type="molecule type" value="Genomic_DNA"/>
</dbReference>
<protein>
    <submittedName>
        <fullName evidence="3">Uncharacterized membrane protein YoaK (UPF0700 family)</fullName>
    </submittedName>
</protein>
<dbReference type="PANTHER" id="PTHR37314:SF4">
    <property type="entry name" value="UPF0700 TRANSMEMBRANE PROTEIN YOAK"/>
    <property type="match status" value="1"/>
</dbReference>
<sequence>MTDPPRRSPRRPLRRLLERGGERLFPDRPAGGFGALAPLLLGLTFVTGLVDAVSFLGLGRVFVANMTGNVVFLGFALAGDRSLSAPASLLALGAFLAGGVVGGRVAPRTAPATVFPVLIAGHAVLVAAALVAGLAGASVYPRIALLALGMGLQNAVVHRLGVPDLTTTVLTRTLTGLAVDRPGAASVRRVLSVLAMFAGALVGGLLQLHGRSDLALGGAVLLLLLAAGAALPSPPPPPPRPAPDSPLPEGH</sequence>
<feature type="region of interest" description="Disordered" evidence="1">
    <location>
        <begin position="231"/>
        <end position="251"/>
    </location>
</feature>
<dbReference type="Proteomes" id="UP001206483">
    <property type="component" value="Unassembled WGS sequence"/>
</dbReference>
<comment type="caution">
    <text evidence="3">The sequence shown here is derived from an EMBL/GenBank/DDBJ whole genome shotgun (WGS) entry which is preliminary data.</text>
</comment>
<feature type="transmembrane region" description="Helical" evidence="2">
    <location>
        <begin position="89"/>
        <end position="107"/>
    </location>
</feature>
<keyword evidence="2" id="KW-0472">Membrane</keyword>
<feature type="compositionally biased region" description="Pro residues" evidence="1">
    <location>
        <begin position="232"/>
        <end position="251"/>
    </location>
</feature>